<name>A0A4U0Q0V3_9NEIS</name>
<reference evidence="2 3" key="1">
    <citation type="submission" date="2019-04" db="EMBL/GenBank/DDBJ databases">
        <title>Chitiniphilus eburnea sp. nov., a novel chitinolytic bacterium isolated from aquaculture sludge.</title>
        <authorList>
            <person name="Sheng M."/>
        </authorList>
    </citation>
    <scope>NUCLEOTIDE SEQUENCE [LARGE SCALE GENOMIC DNA]</scope>
    <source>
        <strain evidence="2 3">HX-2-15</strain>
    </source>
</reference>
<proteinExistence type="predicted"/>
<dbReference type="RefSeq" id="WP_136772744.1">
    <property type="nucleotide sequence ID" value="NZ_CP156074.1"/>
</dbReference>
<keyword evidence="1" id="KW-0812">Transmembrane</keyword>
<feature type="transmembrane region" description="Helical" evidence="1">
    <location>
        <begin position="87"/>
        <end position="108"/>
    </location>
</feature>
<evidence type="ECO:0000313" key="3">
    <source>
        <dbReference type="Proteomes" id="UP000310016"/>
    </source>
</evidence>
<dbReference type="Proteomes" id="UP000310016">
    <property type="component" value="Unassembled WGS sequence"/>
</dbReference>
<keyword evidence="1" id="KW-1133">Transmembrane helix</keyword>
<protein>
    <submittedName>
        <fullName evidence="2">Uncharacterized protein</fullName>
    </submittedName>
</protein>
<evidence type="ECO:0000256" key="1">
    <source>
        <dbReference type="SAM" id="Phobius"/>
    </source>
</evidence>
<feature type="transmembrane region" description="Helical" evidence="1">
    <location>
        <begin position="163"/>
        <end position="178"/>
    </location>
</feature>
<keyword evidence="3" id="KW-1185">Reference proteome</keyword>
<evidence type="ECO:0000313" key="2">
    <source>
        <dbReference type="EMBL" id="TJZ74220.1"/>
    </source>
</evidence>
<dbReference type="EMBL" id="SUMF01000006">
    <property type="protein sequence ID" value="TJZ74220.1"/>
    <property type="molecule type" value="Genomic_DNA"/>
</dbReference>
<feature type="transmembrane region" description="Helical" evidence="1">
    <location>
        <begin position="128"/>
        <end position="151"/>
    </location>
</feature>
<gene>
    <name evidence="2" type="ORF">FAZ21_07990</name>
</gene>
<organism evidence="2 3">
    <name type="scientific">Chitiniphilus eburneus</name>
    <dbReference type="NCBI Taxonomy" id="2571148"/>
    <lineage>
        <taxon>Bacteria</taxon>
        <taxon>Pseudomonadati</taxon>
        <taxon>Pseudomonadota</taxon>
        <taxon>Betaproteobacteria</taxon>
        <taxon>Neisseriales</taxon>
        <taxon>Chitinibacteraceae</taxon>
        <taxon>Chitiniphilus</taxon>
    </lineage>
</organism>
<dbReference type="OrthoDB" id="9150981at2"/>
<feature type="transmembrane region" description="Helical" evidence="1">
    <location>
        <begin position="57"/>
        <end position="80"/>
    </location>
</feature>
<comment type="caution">
    <text evidence="2">The sequence shown here is derived from an EMBL/GenBank/DDBJ whole genome shotgun (WGS) entry which is preliminary data.</text>
</comment>
<dbReference type="AlphaFoldDB" id="A0A4U0Q0V3"/>
<keyword evidence="1" id="KW-0472">Membrane</keyword>
<sequence>MHDIPRFFVPYVELLNGMAWQISQTIDGLGLVSSQYSSPSSGALATTVFDAAPTIRLLLFVLTLVILLVGCLVITAAYVLGRRKGTLISTILLLLPGILSEAHMWPSISLMPHVYYFGGLGTLGNVRGMVAIVSIALLSGWSLAIISYDVFNLEERYRLSFDHLWYGSAIIAGVFFVADNQANTDRESLSKANRTSREASSYLLRQAQTYYALCRRGSTASLSSCKWAANVQQTLLNYSTYDEKLYPTLGPRSTRDLYPIYYKSENGQNAEVAAIRTELIAYNKLVCPVKHAGNGWSWSTGSRGDCKDTPGEYASSFPEPLNGNNHAIENFIDYAIDNEHIVPTLVALTKDQKVLAERVEEGERSRHYRWLYFIIFSAIAGGKIANTTTKLVAIDKRDESERNRLIRLAGSALSVISKITVRIADVVWMGGVSAAHRAVLLMHLLRAKWLKRPHREDASEDGP</sequence>
<accession>A0A4U0Q0V3</accession>